<dbReference type="InterPro" id="IPR036879">
    <property type="entry name" value="TF_MADSbox_sf"/>
</dbReference>
<dbReference type="Proteomes" id="UP001314170">
    <property type="component" value="Unassembled WGS sequence"/>
</dbReference>
<dbReference type="AlphaFoldDB" id="A0AAV1SGT8"/>
<feature type="coiled-coil region" evidence="6">
    <location>
        <begin position="121"/>
        <end position="194"/>
    </location>
</feature>
<dbReference type="CDD" id="cd00265">
    <property type="entry name" value="MADS_MEF2_like"/>
    <property type="match status" value="1"/>
</dbReference>
<evidence type="ECO:0000259" key="8">
    <source>
        <dbReference type="PROSITE" id="PS50066"/>
    </source>
</evidence>
<dbReference type="EMBL" id="CAWUPB010001184">
    <property type="protein sequence ID" value="CAK7350248.1"/>
    <property type="molecule type" value="Genomic_DNA"/>
</dbReference>
<keyword evidence="6" id="KW-0175">Coiled coil</keyword>
<keyword evidence="3" id="KW-0238">DNA-binding</keyword>
<evidence type="ECO:0000256" key="2">
    <source>
        <dbReference type="ARBA" id="ARBA00023015"/>
    </source>
</evidence>
<feature type="compositionally biased region" description="Basic and acidic residues" evidence="7">
    <location>
        <begin position="9"/>
        <end position="25"/>
    </location>
</feature>
<proteinExistence type="predicted"/>
<dbReference type="PRINTS" id="PR00404">
    <property type="entry name" value="MADSDOMAIN"/>
</dbReference>
<evidence type="ECO:0000313" key="10">
    <source>
        <dbReference type="Proteomes" id="UP001314170"/>
    </source>
</evidence>
<comment type="subcellular location">
    <subcellularLocation>
        <location evidence="1">Nucleus</location>
    </subcellularLocation>
</comment>
<dbReference type="Gene3D" id="3.40.1810.10">
    <property type="entry name" value="Transcription factor, MADS-box"/>
    <property type="match status" value="1"/>
</dbReference>
<dbReference type="GO" id="GO:0005634">
    <property type="term" value="C:nucleus"/>
    <property type="evidence" value="ECO:0007669"/>
    <property type="project" value="UniProtKB-SubCell"/>
</dbReference>
<evidence type="ECO:0000256" key="3">
    <source>
        <dbReference type="ARBA" id="ARBA00023125"/>
    </source>
</evidence>
<dbReference type="SMART" id="SM00432">
    <property type="entry name" value="MADS"/>
    <property type="match status" value="1"/>
</dbReference>
<dbReference type="PROSITE" id="PS50066">
    <property type="entry name" value="MADS_BOX_2"/>
    <property type="match status" value="1"/>
</dbReference>
<dbReference type="InterPro" id="IPR033896">
    <property type="entry name" value="MEF2-like_N"/>
</dbReference>
<dbReference type="Pfam" id="PF00319">
    <property type="entry name" value="SRF-TF"/>
    <property type="match status" value="1"/>
</dbReference>
<gene>
    <name evidence="9" type="ORF">DCAF_LOCUS22976</name>
</gene>
<dbReference type="FunFam" id="3.40.1810.10:FF:000006">
    <property type="entry name" value="Agamous-like MADS-box protein AGL62"/>
    <property type="match status" value="1"/>
</dbReference>
<comment type="caution">
    <text evidence="9">The sequence shown here is derived from an EMBL/GenBank/DDBJ whole genome shotgun (WGS) entry which is preliminary data.</text>
</comment>
<evidence type="ECO:0000256" key="1">
    <source>
        <dbReference type="ARBA" id="ARBA00004123"/>
    </source>
</evidence>
<dbReference type="GO" id="GO:0000978">
    <property type="term" value="F:RNA polymerase II cis-regulatory region sequence-specific DNA binding"/>
    <property type="evidence" value="ECO:0007669"/>
    <property type="project" value="TreeGrafter"/>
</dbReference>
<dbReference type="SUPFAM" id="SSF55455">
    <property type="entry name" value="SRF-like"/>
    <property type="match status" value="1"/>
</dbReference>
<reference evidence="9 10" key="1">
    <citation type="submission" date="2024-01" db="EMBL/GenBank/DDBJ databases">
        <authorList>
            <person name="Waweru B."/>
        </authorList>
    </citation>
    <scope>NUCLEOTIDE SEQUENCE [LARGE SCALE GENOMIC DNA]</scope>
</reference>
<sequence length="214" mass="24574">MGRGGKQSLVKETEQERRREPERREKVKCYRVEKQIMGRRKIEIKMVRDSSSRQVTFSKRRTGLFKKANELATLCAAQIAIIVFSPGGKPFSFGHPNVESVARRFLNLEKKPKVSIGSNVDSQREARLEKLNNQLNDMLKQLQFKRKTGEMLEKAMKSKGLKSKPVDELTLDELQKLKGELEELREKLRGCVTEMEASSSLLLLAKKPIDEKNE</sequence>
<name>A0AAV1SGT8_9ROSI</name>
<dbReference type="InterPro" id="IPR002100">
    <property type="entry name" value="TF_MADSbox"/>
</dbReference>
<dbReference type="GO" id="GO:0046983">
    <property type="term" value="F:protein dimerization activity"/>
    <property type="evidence" value="ECO:0007669"/>
    <property type="project" value="InterPro"/>
</dbReference>
<dbReference type="GO" id="GO:0045944">
    <property type="term" value="P:positive regulation of transcription by RNA polymerase II"/>
    <property type="evidence" value="ECO:0007669"/>
    <property type="project" value="InterPro"/>
</dbReference>
<protein>
    <recommendedName>
        <fullName evidence="8">MADS-box domain-containing protein</fullName>
    </recommendedName>
</protein>
<feature type="region of interest" description="Disordered" evidence="7">
    <location>
        <begin position="1"/>
        <end position="25"/>
    </location>
</feature>
<keyword evidence="10" id="KW-1185">Reference proteome</keyword>
<keyword evidence="2" id="KW-0805">Transcription regulation</keyword>
<dbReference type="GO" id="GO:0000981">
    <property type="term" value="F:DNA-binding transcription factor activity, RNA polymerase II-specific"/>
    <property type="evidence" value="ECO:0007669"/>
    <property type="project" value="TreeGrafter"/>
</dbReference>
<keyword evidence="5" id="KW-0539">Nucleus</keyword>
<evidence type="ECO:0000256" key="5">
    <source>
        <dbReference type="ARBA" id="ARBA00023242"/>
    </source>
</evidence>
<organism evidence="9 10">
    <name type="scientific">Dovyalis caffra</name>
    <dbReference type="NCBI Taxonomy" id="77055"/>
    <lineage>
        <taxon>Eukaryota</taxon>
        <taxon>Viridiplantae</taxon>
        <taxon>Streptophyta</taxon>
        <taxon>Embryophyta</taxon>
        <taxon>Tracheophyta</taxon>
        <taxon>Spermatophyta</taxon>
        <taxon>Magnoliopsida</taxon>
        <taxon>eudicotyledons</taxon>
        <taxon>Gunneridae</taxon>
        <taxon>Pentapetalae</taxon>
        <taxon>rosids</taxon>
        <taxon>fabids</taxon>
        <taxon>Malpighiales</taxon>
        <taxon>Salicaceae</taxon>
        <taxon>Flacourtieae</taxon>
        <taxon>Dovyalis</taxon>
    </lineage>
</organism>
<evidence type="ECO:0000313" key="9">
    <source>
        <dbReference type="EMBL" id="CAK7350248.1"/>
    </source>
</evidence>
<evidence type="ECO:0000256" key="6">
    <source>
        <dbReference type="SAM" id="Coils"/>
    </source>
</evidence>
<dbReference type="PANTHER" id="PTHR11945">
    <property type="entry name" value="MADS BOX PROTEIN"/>
    <property type="match status" value="1"/>
</dbReference>
<accession>A0AAV1SGT8</accession>
<evidence type="ECO:0000256" key="7">
    <source>
        <dbReference type="SAM" id="MobiDB-lite"/>
    </source>
</evidence>
<feature type="domain" description="MADS-box" evidence="8">
    <location>
        <begin position="37"/>
        <end position="97"/>
    </location>
</feature>
<dbReference type="PANTHER" id="PTHR11945:SF229">
    <property type="entry name" value="AGAMOUS-LIKE 55-RELATED"/>
    <property type="match status" value="1"/>
</dbReference>
<keyword evidence="4" id="KW-0804">Transcription</keyword>
<evidence type="ECO:0000256" key="4">
    <source>
        <dbReference type="ARBA" id="ARBA00023163"/>
    </source>
</evidence>